<organism evidence="3 4">
    <name type="scientific">Antribacter soli</name>
    <dbReference type="NCBI Taxonomy" id="2910976"/>
    <lineage>
        <taxon>Bacteria</taxon>
        <taxon>Bacillati</taxon>
        <taxon>Actinomycetota</taxon>
        <taxon>Actinomycetes</taxon>
        <taxon>Micrococcales</taxon>
        <taxon>Promicromonosporaceae</taxon>
        <taxon>Antribacter</taxon>
    </lineage>
</organism>
<dbReference type="InterPro" id="IPR014756">
    <property type="entry name" value="Ig_E-set"/>
</dbReference>
<feature type="compositionally biased region" description="Gly residues" evidence="2">
    <location>
        <begin position="1"/>
        <end position="10"/>
    </location>
</feature>
<dbReference type="Gene3D" id="2.60.40.10">
    <property type="entry name" value="Immunoglobulins"/>
    <property type="match status" value="1"/>
</dbReference>
<reference evidence="3" key="1">
    <citation type="submission" date="2022-01" db="EMBL/GenBank/DDBJ databases">
        <title>Antribacter sp. nov., isolated from Guizhou of China.</title>
        <authorList>
            <person name="Chengliang C."/>
            <person name="Ya Z."/>
        </authorList>
    </citation>
    <scope>NUCLEOTIDE SEQUENCE</scope>
    <source>
        <strain evidence="3">KLBMP 9083</strain>
    </source>
</reference>
<name>A0AA41U7C2_9MICO</name>
<feature type="compositionally biased region" description="Basic residues" evidence="2">
    <location>
        <begin position="429"/>
        <end position="438"/>
    </location>
</feature>
<dbReference type="Gene3D" id="3.20.20.80">
    <property type="entry name" value="Glycosidases"/>
    <property type="match status" value="2"/>
</dbReference>
<comment type="caution">
    <text evidence="3">The sequence shown here is derived from an EMBL/GenBank/DDBJ whole genome shotgun (WGS) entry which is preliminary data.</text>
</comment>
<feature type="region of interest" description="Disordered" evidence="2">
    <location>
        <begin position="287"/>
        <end position="314"/>
    </location>
</feature>
<sequence>MTGPRNGTGGLPSRTSTNRARPSGSTPPPAPGPEIPVPGPRPVVWAPHARIIEVVLPQDDGGEERLPLRLMGSTLPGYWAADGELPAGTDYGYSIDGGELLPDPRGVWLPAGVHGPTRVFDPGFDWSDGAWTPPDLGSGVLLHVDVATFTPEGTLDAAAGLLPSVADLGIQGVELAPVASFDPDQGPANGVRLYSVHEPYGGPRALQRFVDAAHGAGLAVVLDVPYRWAVTRDLGLHQFGPYAVGSPSQVRDRRSPLAVRSDSVAAMRPRTGQVPLVRPRTGQLPVVRGRTPSVPSAPTVRTDASTPRINLDGSGSRGPREFLVDDAKHWFTEYHLDGVVLDVDALTDRSQVPFLGDLADSVVMVGESTRRRLSLLIDGPGRSDRLTSLVHRLLTTPGNPRDVDDLRVLAEIMQPAVRRNVRQTPAGRRAQHVGRRGGPRPGAAVVENITRLPAATLAIPWPADDSPARGLLEMDDLDAKASLLACAVLAGTPLVLDTLHVPVVCRTERDRRLASWARDLIKLRHDMSDELDLPLEIRATPDSTVLIIRRGNGALVLNAGTGLAALRLGNVLRPAESDLQAPPPAAFRLVAAWEPGATRLVGDTLTVPGRMVAVLRAD</sequence>
<dbReference type="EMBL" id="JAKGSG010000035">
    <property type="protein sequence ID" value="MCF4121903.1"/>
    <property type="molecule type" value="Genomic_DNA"/>
</dbReference>
<protein>
    <recommendedName>
        <fullName evidence="5">Glycosyl hydrolase family 13 catalytic domain-containing protein</fullName>
    </recommendedName>
</protein>
<keyword evidence="4" id="KW-1185">Reference proteome</keyword>
<proteinExistence type="inferred from homology"/>
<dbReference type="AlphaFoldDB" id="A0AA41U7C2"/>
<dbReference type="InterPro" id="IPR013783">
    <property type="entry name" value="Ig-like_fold"/>
</dbReference>
<dbReference type="InterPro" id="IPR017853">
    <property type="entry name" value="GH"/>
</dbReference>
<accession>A0AA41U7C2</accession>
<feature type="region of interest" description="Disordered" evidence="2">
    <location>
        <begin position="422"/>
        <end position="442"/>
    </location>
</feature>
<dbReference type="Proteomes" id="UP001165405">
    <property type="component" value="Unassembled WGS sequence"/>
</dbReference>
<dbReference type="RefSeq" id="WP_236089699.1">
    <property type="nucleotide sequence ID" value="NZ_JAKGSG010000035.1"/>
</dbReference>
<evidence type="ECO:0000313" key="3">
    <source>
        <dbReference type="EMBL" id="MCF4121903.1"/>
    </source>
</evidence>
<gene>
    <name evidence="3" type="ORF">L1785_13045</name>
</gene>
<feature type="region of interest" description="Disordered" evidence="2">
    <location>
        <begin position="1"/>
        <end position="41"/>
    </location>
</feature>
<feature type="compositionally biased region" description="Pro residues" evidence="2">
    <location>
        <begin position="25"/>
        <end position="41"/>
    </location>
</feature>
<evidence type="ECO:0000256" key="2">
    <source>
        <dbReference type="SAM" id="MobiDB-lite"/>
    </source>
</evidence>
<comment type="similarity">
    <text evidence="1">Belongs to the glycosyl hydrolase 13 family.</text>
</comment>
<evidence type="ECO:0008006" key="5">
    <source>
        <dbReference type="Google" id="ProtNLM"/>
    </source>
</evidence>
<dbReference type="SUPFAM" id="SSF81296">
    <property type="entry name" value="E set domains"/>
    <property type="match status" value="1"/>
</dbReference>
<dbReference type="PANTHER" id="PTHR43002">
    <property type="entry name" value="GLYCOGEN DEBRANCHING ENZYME"/>
    <property type="match status" value="1"/>
</dbReference>
<evidence type="ECO:0000313" key="4">
    <source>
        <dbReference type="Proteomes" id="UP001165405"/>
    </source>
</evidence>
<dbReference type="SUPFAM" id="SSF51445">
    <property type="entry name" value="(Trans)glycosidases"/>
    <property type="match status" value="1"/>
</dbReference>
<dbReference type="GO" id="GO:0005975">
    <property type="term" value="P:carbohydrate metabolic process"/>
    <property type="evidence" value="ECO:0007669"/>
    <property type="project" value="UniProtKB-ARBA"/>
</dbReference>
<evidence type="ECO:0000256" key="1">
    <source>
        <dbReference type="ARBA" id="ARBA00008061"/>
    </source>
</evidence>